<accession>A0A4R8Y126</accession>
<organism evidence="2 3">
    <name type="scientific">Cryobacterium cheniae</name>
    <dbReference type="NCBI Taxonomy" id="1259262"/>
    <lineage>
        <taxon>Bacteria</taxon>
        <taxon>Bacillati</taxon>
        <taxon>Actinomycetota</taxon>
        <taxon>Actinomycetes</taxon>
        <taxon>Micrococcales</taxon>
        <taxon>Microbacteriaceae</taxon>
        <taxon>Cryobacterium</taxon>
    </lineage>
</organism>
<evidence type="ECO:0008006" key="4">
    <source>
        <dbReference type="Google" id="ProtNLM"/>
    </source>
</evidence>
<evidence type="ECO:0000313" key="3">
    <source>
        <dbReference type="Proteomes" id="UP000298433"/>
    </source>
</evidence>
<name>A0A4R8Y126_9MICO</name>
<dbReference type="OrthoDB" id="9771198at2"/>
<dbReference type="AlphaFoldDB" id="A0A4R8Y126"/>
<dbReference type="Proteomes" id="UP000298433">
    <property type="component" value="Unassembled WGS sequence"/>
</dbReference>
<evidence type="ECO:0000313" key="2">
    <source>
        <dbReference type="EMBL" id="TFC84282.1"/>
    </source>
</evidence>
<feature type="region of interest" description="Disordered" evidence="1">
    <location>
        <begin position="53"/>
        <end position="72"/>
    </location>
</feature>
<keyword evidence="3" id="KW-1185">Reference proteome</keyword>
<dbReference type="EMBL" id="SOGN01000004">
    <property type="protein sequence ID" value="TFC84282.1"/>
    <property type="molecule type" value="Genomic_DNA"/>
</dbReference>
<gene>
    <name evidence="2" type="ORF">E3T23_00275</name>
</gene>
<proteinExistence type="predicted"/>
<dbReference type="RefSeq" id="WP_134368423.1">
    <property type="nucleotide sequence ID" value="NZ_SOGN01000004.1"/>
</dbReference>
<comment type="caution">
    <text evidence="2">The sequence shown here is derived from an EMBL/GenBank/DDBJ whole genome shotgun (WGS) entry which is preliminary data.</text>
</comment>
<reference evidence="2 3" key="1">
    <citation type="submission" date="2019-03" db="EMBL/GenBank/DDBJ databases">
        <title>Genomics of glacier-inhabiting Cryobacterium strains.</title>
        <authorList>
            <person name="Liu Q."/>
            <person name="Xin Y.-H."/>
        </authorList>
    </citation>
    <scope>NUCLEOTIDE SEQUENCE [LARGE SCALE GENOMIC DNA]</scope>
    <source>
        <strain evidence="2 3">TMT2-48-2</strain>
    </source>
</reference>
<protein>
    <recommendedName>
        <fullName evidence="4">STAS domain-containing protein</fullName>
    </recommendedName>
</protein>
<evidence type="ECO:0000256" key="1">
    <source>
        <dbReference type="SAM" id="MobiDB-lite"/>
    </source>
</evidence>
<sequence length="72" mass="7203">MGSHLVLAGVGDHVLGQLEGTGALDTLGSDNVFPATPDVGESLTLAVERARMLQGGGEGSGERPAPAAAPWH</sequence>